<evidence type="ECO:0000313" key="3">
    <source>
        <dbReference type="EMBL" id="KAA1098090.1"/>
    </source>
</evidence>
<evidence type="ECO:0000313" key="4">
    <source>
        <dbReference type="EMBL" id="KAA1116945.1"/>
    </source>
</evidence>
<dbReference type="AlphaFoldDB" id="A0A5B0QVK4"/>
<dbReference type="EMBL" id="VDEP01000270">
    <property type="protein sequence ID" value="KAA1116945.1"/>
    <property type="molecule type" value="Genomic_DNA"/>
</dbReference>
<name>A0A5B0QVK4_PUCGR</name>
<feature type="chain" id="PRO_5033474687" evidence="2">
    <location>
        <begin position="21"/>
        <end position="62"/>
    </location>
</feature>
<evidence type="ECO:0000313" key="6">
    <source>
        <dbReference type="Proteomes" id="UP000325313"/>
    </source>
</evidence>
<keyword evidence="5" id="KW-1185">Reference proteome</keyword>
<evidence type="ECO:0000256" key="1">
    <source>
        <dbReference type="SAM" id="MobiDB-lite"/>
    </source>
</evidence>
<dbReference type="Proteomes" id="UP000324748">
    <property type="component" value="Unassembled WGS sequence"/>
</dbReference>
<comment type="caution">
    <text evidence="4">The sequence shown here is derived from an EMBL/GenBank/DDBJ whole genome shotgun (WGS) entry which is preliminary data.</text>
</comment>
<accession>A0A5B0QVK4</accession>
<feature type="region of interest" description="Disordered" evidence="1">
    <location>
        <begin position="18"/>
        <end position="62"/>
    </location>
</feature>
<feature type="signal peptide" evidence="2">
    <location>
        <begin position="1"/>
        <end position="20"/>
    </location>
</feature>
<feature type="compositionally biased region" description="Pro residues" evidence="1">
    <location>
        <begin position="43"/>
        <end position="62"/>
    </location>
</feature>
<reference evidence="5 6" key="1">
    <citation type="submission" date="2019-05" db="EMBL/GenBank/DDBJ databases">
        <title>Emergence of the Ug99 lineage of the wheat stem rust pathogen through somatic hybridization.</title>
        <authorList>
            <person name="Li F."/>
            <person name="Upadhyaya N.M."/>
            <person name="Sperschneider J."/>
            <person name="Matny O."/>
            <person name="Nguyen-Phuc H."/>
            <person name="Mago R."/>
            <person name="Raley C."/>
            <person name="Miller M.E."/>
            <person name="Silverstein K.A.T."/>
            <person name="Henningsen E."/>
            <person name="Hirsch C.D."/>
            <person name="Visser B."/>
            <person name="Pretorius Z.A."/>
            <person name="Steffenson B.J."/>
            <person name="Schwessinger B."/>
            <person name="Dodds P.N."/>
            <person name="Figueroa M."/>
        </authorList>
    </citation>
    <scope>NUCLEOTIDE SEQUENCE [LARGE SCALE GENOMIC DNA]</scope>
    <source>
        <strain evidence="3">21-0</strain>
        <strain evidence="4 6">Ug99</strain>
    </source>
</reference>
<organism evidence="4 6">
    <name type="scientific">Puccinia graminis f. sp. tritici</name>
    <dbReference type="NCBI Taxonomy" id="56615"/>
    <lineage>
        <taxon>Eukaryota</taxon>
        <taxon>Fungi</taxon>
        <taxon>Dikarya</taxon>
        <taxon>Basidiomycota</taxon>
        <taxon>Pucciniomycotina</taxon>
        <taxon>Pucciniomycetes</taxon>
        <taxon>Pucciniales</taxon>
        <taxon>Pucciniaceae</taxon>
        <taxon>Puccinia</taxon>
    </lineage>
</organism>
<gene>
    <name evidence="3" type="ORF">PGT21_028174</name>
    <name evidence="4" type="ORF">PGTUg99_031663</name>
</gene>
<proteinExistence type="predicted"/>
<protein>
    <submittedName>
        <fullName evidence="4">Uncharacterized protein</fullName>
    </submittedName>
</protein>
<evidence type="ECO:0000313" key="5">
    <source>
        <dbReference type="Proteomes" id="UP000324748"/>
    </source>
</evidence>
<keyword evidence="2" id="KW-0732">Signal</keyword>
<dbReference type="EMBL" id="VSWC01000066">
    <property type="protein sequence ID" value="KAA1098090.1"/>
    <property type="molecule type" value="Genomic_DNA"/>
</dbReference>
<sequence>MAVIAKILLSFLILGATMVASPPPPKDPGSAHTDPPGRAEPAPVEPPPARPRPPSHPEPPCC</sequence>
<evidence type="ECO:0000256" key="2">
    <source>
        <dbReference type="SAM" id="SignalP"/>
    </source>
</evidence>
<dbReference type="Proteomes" id="UP000325313">
    <property type="component" value="Unassembled WGS sequence"/>
</dbReference>